<dbReference type="KEGG" id="bsan:CHH28_00215"/>
<dbReference type="RefSeq" id="WP_094058420.1">
    <property type="nucleotide sequence ID" value="NZ_CP022530.1"/>
</dbReference>
<dbReference type="EMBL" id="CP022530">
    <property type="protein sequence ID" value="ASP37202.1"/>
    <property type="molecule type" value="Genomic_DNA"/>
</dbReference>
<gene>
    <name evidence="1" type="ORF">CHH28_00215</name>
</gene>
<reference evidence="1 2" key="1">
    <citation type="submission" date="2017-07" db="EMBL/GenBank/DDBJ databases">
        <title>Annotated genome sequence of Bacterioplanes sanyensis isolated from Red Sea.</title>
        <authorList>
            <person name="Rehman Z.U."/>
        </authorList>
    </citation>
    <scope>NUCLEOTIDE SEQUENCE [LARGE SCALE GENOMIC DNA]</scope>
    <source>
        <strain evidence="1 2">NV9</strain>
    </source>
</reference>
<organism evidence="1 2">
    <name type="scientific">Bacterioplanes sanyensis</name>
    <dbReference type="NCBI Taxonomy" id="1249553"/>
    <lineage>
        <taxon>Bacteria</taxon>
        <taxon>Pseudomonadati</taxon>
        <taxon>Pseudomonadota</taxon>
        <taxon>Gammaproteobacteria</taxon>
        <taxon>Oceanospirillales</taxon>
        <taxon>Oceanospirillaceae</taxon>
        <taxon>Bacterioplanes</taxon>
    </lineage>
</organism>
<dbReference type="OrthoDB" id="6118631at2"/>
<sequence>MTTAMQPLFWRISGQTNDFDMISLLMPDDDGQVSAEFPTDVTIQSRRRSPDPIDIRWSDDDNDLFMTLVDRVMDLSEDSELVLDLTDDVVQGIIHLVALARFRTPRPGEELEADEFNTERQELEIGDLVALNTKNGFPLAVVVALDSIDATCILLDGIDTESGDTIPDHSVLVMSRLNVLPSNFANSDQGDSETRH</sequence>
<proteinExistence type="predicted"/>
<protein>
    <submittedName>
        <fullName evidence="1">Uncharacterized protein</fullName>
    </submittedName>
</protein>
<evidence type="ECO:0000313" key="2">
    <source>
        <dbReference type="Proteomes" id="UP000202440"/>
    </source>
</evidence>
<evidence type="ECO:0000313" key="1">
    <source>
        <dbReference type="EMBL" id="ASP37202.1"/>
    </source>
</evidence>
<keyword evidence="2" id="KW-1185">Reference proteome</keyword>
<dbReference type="AlphaFoldDB" id="A0A222FEZ0"/>
<dbReference type="Proteomes" id="UP000202440">
    <property type="component" value="Chromosome"/>
</dbReference>
<name>A0A222FEZ0_9GAMM</name>
<accession>A0A222FEZ0</accession>